<dbReference type="Pfam" id="PF04055">
    <property type="entry name" value="Radical_SAM"/>
    <property type="match status" value="1"/>
</dbReference>
<evidence type="ECO:0000256" key="8">
    <source>
        <dbReference type="ARBA" id="ARBA00023014"/>
    </source>
</evidence>
<dbReference type="PANTHER" id="PTHR43020">
    <property type="entry name" value="CDK5 REGULATORY SUBUNIT-ASSOCIATED PROTEIN 1"/>
    <property type="match status" value="1"/>
</dbReference>
<keyword evidence="8" id="KW-0411">Iron-sulfur</keyword>
<dbReference type="InterPro" id="IPR038135">
    <property type="entry name" value="Methylthiotransferase_N_sf"/>
</dbReference>
<dbReference type="Pfam" id="PF00919">
    <property type="entry name" value="UPF0004"/>
    <property type="match status" value="1"/>
</dbReference>
<dbReference type="PROSITE" id="PS51918">
    <property type="entry name" value="RADICAL_SAM"/>
    <property type="match status" value="1"/>
</dbReference>
<evidence type="ECO:0000256" key="4">
    <source>
        <dbReference type="ARBA" id="ARBA00022679"/>
    </source>
</evidence>
<dbReference type="InterPro" id="IPR058240">
    <property type="entry name" value="rSAM_sf"/>
</dbReference>
<organism evidence="13 14">
    <name type="scientific">Bacteriovorax antarcticus</name>
    <dbReference type="NCBI Taxonomy" id="3088717"/>
    <lineage>
        <taxon>Bacteria</taxon>
        <taxon>Pseudomonadati</taxon>
        <taxon>Bdellovibrionota</taxon>
        <taxon>Bacteriovoracia</taxon>
        <taxon>Bacteriovoracales</taxon>
        <taxon>Bacteriovoracaceae</taxon>
        <taxon>Bacteriovorax</taxon>
    </lineage>
</organism>
<feature type="domain" description="TRAM" evidence="10">
    <location>
        <begin position="410"/>
        <end position="477"/>
    </location>
</feature>
<evidence type="ECO:0000259" key="11">
    <source>
        <dbReference type="PROSITE" id="PS51449"/>
    </source>
</evidence>
<keyword evidence="6" id="KW-0479">Metal-binding</keyword>
<keyword evidence="7" id="KW-0408">Iron</keyword>
<evidence type="ECO:0000256" key="5">
    <source>
        <dbReference type="ARBA" id="ARBA00022691"/>
    </source>
</evidence>
<feature type="domain" description="MTTase N-terminal" evidence="11">
    <location>
        <begin position="39"/>
        <end position="155"/>
    </location>
</feature>
<dbReference type="InterPro" id="IPR013848">
    <property type="entry name" value="Methylthiotransferase_N"/>
</dbReference>
<evidence type="ECO:0000313" key="13">
    <source>
        <dbReference type="EMBL" id="MEA9357080.1"/>
    </source>
</evidence>
<dbReference type="PROSITE" id="PS01278">
    <property type="entry name" value="MTTASE_RADICAL"/>
    <property type="match status" value="1"/>
</dbReference>
<dbReference type="InterPro" id="IPR002792">
    <property type="entry name" value="TRAM_dom"/>
</dbReference>
<dbReference type="CDD" id="cd01335">
    <property type="entry name" value="Radical_SAM"/>
    <property type="match status" value="1"/>
</dbReference>
<dbReference type="PROSITE" id="PS50926">
    <property type="entry name" value="TRAM"/>
    <property type="match status" value="1"/>
</dbReference>
<dbReference type="InterPro" id="IPR006463">
    <property type="entry name" value="MiaB_methiolase"/>
</dbReference>
<keyword evidence="4 13" id="KW-0808">Transferase</keyword>
<evidence type="ECO:0000256" key="9">
    <source>
        <dbReference type="ARBA" id="ARBA00033765"/>
    </source>
</evidence>
<dbReference type="SFLD" id="SFLDG01082">
    <property type="entry name" value="B12-binding_domain_containing"/>
    <property type="match status" value="1"/>
</dbReference>
<dbReference type="SFLD" id="SFLDS00029">
    <property type="entry name" value="Radical_SAM"/>
    <property type="match status" value="1"/>
</dbReference>
<evidence type="ECO:0000256" key="3">
    <source>
        <dbReference type="ARBA" id="ARBA00022485"/>
    </source>
</evidence>
<dbReference type="InterPro" id="IPR023404">
    <property type="entry name" value="rSAM_horseshoe"/>
</dbReference>
<dbReference type="EMBL" id="JAYGJQ010000002">
    <property type="protein sequence ID" value="MEA9357080.1"/>
    <property type="molecule type" value="Genomic_DNA"/>
</dbReference>
<reference evidence="13 14" key="1">
    <citation type="submission" date="2023-11" db="EMBL/GenBank/DDBJ databases">
        <title>A Novel Polar Bacteriovorax (B. antarcticus) Isolated from the Biocrust in Antarctica.</title>
        <authorList>
            <person name="Mun W."/>
            <person name="Choi S.Y."/>
            <person name="Mitchell R.J."/>
        </authorList>
    </citation>
    <scope>NUCLEOTIDE SEQUENCE [LARGE SCALE GENOMIC DNA]</scope>
    <source>
        <strain evidence="13 14">PP10</strain>
    </source>
</reference>
<accession>A0ABU5VYI5</accession>
<evidence type="ECO:0000256" key="2">
    <source>
        <dbReference type="ARBA" id="ARBA00003234"/>
    </source>
</evidence>
<comment type="function">
    <text evidence="2">Catalyzes the methylthiolation of N6-(dimethylallyl)adenosine (i(6)A), leading to the formation of 2-methylthio-N6-(dimethylallyl)adenosine (ms(2)i(6)A) at position 37 in tRNAs that read codons beginning with uridine.</text>
</comment>
<dbReference type="PANTHER" id="PTHR43020:SF2">
    <property type="entry name" value="MITOCHONDRIAL TRNA METHYLTHIOTRANSFERASE CDK5RAP1"/>
    <property type="match status" value="1"/>
</dbReference>
<dbReference type="InterPro" id="IPR006638">
    <property type="entry name" value="Elp3/MiaA/NifB-like_rSAM"/>
</dbReference>
<dbReference type="GO" id="GO:0035597">
    <property type="term" value="F:tRNA-2-methylthio-N(6)-dimethylallyladenosine(37) synthase activity"/>
    <property type="evidence" value="ECO:0007669"/>
    <property type="project" value="UniProtKB-EC"/>
</dbReference>
<dbReference type="InterPro" id="IPR007197">
    <property type="entry name" value="rSAM"/>
</dbReference>
<dbReference type="Gene3D" id="3.40.50.12160">
    <property type="entry name" value="Methylthiotransferase, N-terminal domain"/>
    <property type="match status" value="1"/>
</dbReference>
<sequence length="492" mass="55545">MATASGLGTRGEGPREIITIDPVTGEKMVTMGDLTFPPRKVWMKTFGCQMNYHDSDRIAAHLKDLNFTKTEELDEADMVLFNTCAVRDLSNNKFYSQLGEIKHAKKKKNGLVVGIGGCVAQTEGKELVKKYQHLDFAFGTDVIDTINDMVFRVYAGDSKFTINSWDRSENFSIETKVSADSPQAFVNIIKGCNKYCTYCIVPYTRGKERSRLMAEVVEDVRKLVKYQGIQEVTLLGQNVNSYGKENGETLAMLITELDKIDGLELIRYTTSHPYDVSDELIAVHGTSKKLSKHLHLPVQSGSATVLERMHREYTPEHYLGLLEKLRAAQPEIVLSTDIIAGFVNETEEEHQDTLDLLSKAQFDFIYSYTYSPRAKTRADKMEDLLPVDVKGARLRQIQAHQLDIQNKIHQTMIGKTYRMLVDSDGHMGGTKKWKGRTNCNRIVHFVPETIEQDYKWHWVDVKITSATALSCQGELVKDLGKTAPSLSQSLLQ</sequence>
<dbReference type="InterPro" id="IPR005839">
    <property type="entry name" value="Methylthiotransferase"/>
</dbReference>
<dbReference type="Gene3D" id="3.80.30.20">
    <property type="entry name" value="tm_1862 like domain"/>
    <property type="match status" value="1"/>
</dbReference>
<dbReference type="PROSITE" id="PS51449">
    <property type="entry name" value="MTTASE_N"/>
    <property type="match status" value="1"/>
</dbReference>
<comment type="caution">
    <text evidence="13">The sequence shown here is derived from an EMBL/GenBank/DDBJ whole genome shotgun (WGS) entry which is preliminary data.</text>
</comment>
<comment type="cofactor">
    <cofactor evidence="1">
        <name>[4Fe-4S] cluster</name>
        <dbReference type="ChEBI" id="CHEBI:49883"/>
    </cofactor>
</comment>
<dbReference type="SMART" id="SM00729">
    <property type="entry name" value="Elp3"/>
    <property type="match status" value="1"/>
</dbReference>
<evidence type="ECO:0000259" key="10">
    <source>
        <dbReference type="PROSITE" id="PS50926"/>
    </source>
</evidence>
<keyword evidence="3" id="KW-0004">4Fe-4S</keyword>
<dbReference type="SUPFAM" id="SSF102114">
    <property type="entry name" value="Radical SAM enzymes"/>
    <property type="match status" value="1"/>
</dbReference>
<name>A0ABU5VYI5_9BACT</name>
<protein>
    <recommendedName>
        <fullName evidence="9">tRNA-2-methylthio-N(6)-dimethylallyladenosine synthase</fullName>
        <ecNumber evidence="9">2.8.4.3</ecNumber>
    </recommendedName>
</protein>
<evidence type="ECO:0000256" key="6">
    <source>
        <dbReference type="ARBA" id="ARBA00022723"/>
    </source>
</evidence>
<keyword evidence="5" id="KW-0949">S-adenosyl-L-methionine</keyword>
<keyword evidence="14" id="KW-1185">Reference proteome</keyword>
<dbReference type="SFLD" id="SFLDG01061">
    <property type="entry name" value="methylthiotransferase"/>
    <property type="match status" value="1"/>
</dbReference>
<dbReference type="SFLD" id="SFLDF00273">
    <property type="entry name" value="(dimethylallyl)adenosine_tRNA"/>
    <property type="match status" value="1"/>
</dbReference>
<dbReference type="NCBIfam" id="TIGR00089">
    <property type="entry name" value="MiaB/RimO family radical SAM methylthiotransferase"/>
    <property type="match status" value="1"/>
</dbReference>
<feature type="domain" description="Radical SAM core" evidence="12">
    <location>
        <begin position="178"/>
        <end position="407"/>
    </location>
</feature>
<dbReference type="EC" id="2.8.4.3" evidence="9"/>
<dbReference type="Proteomes" id="UP001302274">
    <property type="component" value="Unassembled WGS sequence"/>
</dbReference>
<gene>
    <name evidence="13" type="primary">miaB</name>
    <name evidence="13" type="ORF">SHI21_12720</name>
</gene>
<evidence type="ECO:0000256" key="7">
    <source>
        <dbReference type="ARBA" id="ARBA00023004"/>
    </source>
</evidence>
<proteinExistence type="predicted"/>
<evidence type="ECO:0000256" key="1">
    <source>
        <dbReference type="ARBA" id="ARBA00001966"/>
    </source>
</evidence>
<dbReference type="InterPro" id="IPR020612">
    <property type="entry name" value="Methylthiotransferase_CS"/>
</dbReference>
<dbReference type="NCBIfam" id="TIGR01574">
    <property type="entry name" value="miaB-methiolase"/>
    <property type="match status" value="1"/>
</dbReference>
<evidence type="ECO:0000259" key="12">
    <source>
        <dbReference type="PROSITE" id="PS51918"/>
    </source>
</evidence>
<dbReference type="RefSeq" id="WP_323576974.1">
    <property type="nucleotide sequence ID" value="NZ_JAYGJQ010000002.1"/>
</dbReference>
<evidence type="ECO:0000313" key="14">
    <source>
        <dbReference type="Proteomes" id="UP001302274"/>
    </source>
</evidence>